<comment type="subunit">
    <text evidence="9">The complex comprises the extracytoplasmic solute receptor protein and the two transmembrane proteins.</text>
</comment>
<dbReference type="PANTHER" id="PTHR35011">
    <property type="entry name" value="2,3-DIKETO-L-GULONATE TRAP TRANSPORTER SMALL PERMEASE PROTEIN YIAM"/>
    <property type="match status" value="1"/>
</dbReference>
<dbReference type="InterPro" id="IPR007387">
    <property type="entry name" value="TRAP_DctQ"/>
</dbReference>
<keyword evidence="5 9" id="KW-0812">Transmembrane</keyword>
<accession>A0ABN1L0I9</accession>
<reference evidence="11 12" key="1">
    <citation type="journal article" date="2019" name="Int. J. Syst. Evol. Microbiol.">
        <title>The Global Catalogue of Microorganisms (GCM) 10K type strain sequencing project: providing services to taxonomists for standard genome sequencing and annotation.</title>
        <authorList>
            <consortium name="The Broad Institute Genomics Platform"/>
            <consortium name="The Broad Institute Genome Sequencing Center for Infectious Disease"/>
            <person name="Wu L."/>
            <person name="Ma J."/>
        </authorList>
    </citation>
    <scope>NUCLEOTIDE SEQUENCE [LARGE SCALE GENOMIC DNA]</scope>
    <source>
        <strain evidence="11 12">JCM 15515</strain>
    </source>
</reference>
<keyword evidence="3" id="KW-1003">Cell membrane</keyword>
<evidence type="ECO:0000256" key="7">
    <source>
        <dbReference type="ARBA" id="ARBA00023136"/>
    </source>
</evidence>
<comment type="similarity">
    <text evidence="8 9">Belongs to the TRAP transporter small permease family.</text>
</comment>
<comment type="function">
    <text evidence="9">Part of the tripartite ATP-independent periplasmic (TRAP) transport system.</text>
</comment>
<sequence>MSQTFTHWVERLSRACGVLAALLLTFAMLVVCQMILMRYVFRAPTIWQTEAVVFGATAAIFLGAPYVLMTKGHVGVEFIQMLVGARARRWMDRVGAWLGLTFCLLMTAATGLHLFEALEGGWTTPSVAAVPLWMPLAPVVFGFVLLSLQYVVEIMKLSGDPS</sequence>
<keyword evidence="4 9" id="KW-0997">Cell inner membrane</keyword>
<feature type="transmembrane region" description="Helical" evidence="9">
    <location>
        <begin position="12"/>
        <end position="39"/>
    </location>
</feature>
<feature type="transmembrane region" description="Helical" evidence="9">
    <location>
        <begin position="90"/>
        <end position="112"/>
    </location>
</feature>
<keyword evidence="7 9" id="KW-0472">Membrane</keyword>
<keyword evidence="2 9" id="KW-0813">Transport</keyword>
<feature type="transmembrane region" description="Helical" evidence="9">
    <location>
        <begin position="132"/>
        <end position="152"/>
    </location>
</feature>
<evidence type="ECO:0000256" key="9">
    <source>
        <dbReference type="RuleBase" id="RU369079"/>
    </source>
</evidence>
<organism evidence="11 12">
    <name type="scientific">Castellaniella ginsengisoli</name>
    <dbReference type="NCBI Taxonomy" id="546114"/>
    <lineage>
        <taxon>Bacteria</taxon>
        <taxon>Pseudomonadati</taxon>
        <taxon>Pseudomonadota</taxon>
        <taxon>Betaproteobacteria</taxon>
        <taxon>Burkholderiales</taxon>
        <taxon>Alcaligenaceae</taxon>
        <taxon>Castellaniella</taxon>
    </lineage>
</organism>
<feature type="transmembrane region" description="Helical" evidence="9">
    <location>
        <begin position="51"/>
        <end position="69"/>
    </location>
</feature>
<keyword evidence="12" id="KW-1185">Reference proteome</keyword>
<gene>
    <name evidence="11" type="ORF">GCM10009108_21800</name>
</gene>
<evidence type="ECO:0000256" key="6">
    <source>
        <dbReference type="ARBA" id="ARBA00022989"/>
    </source>
</evidence>
<dbReference type="InterPro" id="IPR055348">
    <property type="entry name" value="DctQ"/>
</dbReference>
<dbReference type="RefSeq" id="WP_343838567.1">
    <property type="nucleotide sequence ID" value="NZ_BAAAEX010000011.1"/>
</dbReference>
<evidence type="ECO:0000259" key="10">
    <source>
        <dbReference type="Pfam" id="PF04290"/>
    </source>
</evidence>
<keyword evidence="6 9" id="KW-1133">Transmembrane helix</keyword>
<dbReference type="Proteomes" id="UP001500573">
    <property type="component" value="Unassembled WGS sequence"/>
</dbReference>
<evidence type="ECO:0000256" key="3">
    <source>
        <dbReference type="ARBA" id="ARBA00022475"/>
    </source>
</evidence>
<evidence type="ECO:0000313" key="11">
    <source>
        <dbReference type="EMBL" id="GAA0781003.1"/>
    </source>
</evidence>
<evidence type="ECO:0000256" key="4">
    <source>
        <dbReference type="ARBA" id="ARBA00022519"/>
    </source>
</evidence>
<name>A0ABN1L0I9_9BURK</name>
<protein>
    <recommendedName>
        <fullName evidence="9">TRAP transporter small permease protein</fullName>
    </recommendedName>
</protein>
<evidence type="ECO:0000256" key="5">
    <source>
        <dbReference type="ARBA" id="ARBA00022692"/>
    </source>
</evidence>
<evidence type="ECO:0000256" key="2">
    <source>
        <dbReference type="ARBA" id="ARBA00022448"/>
    </source>
</evidence>
<comment type="caution">
    <text evidence="11">The sequence shown here is derived from an EMBL/GenBank/DDBJ whole genome shotgun (WGS) entry which is preliminary data.</text>
</comment>
<dbReference type="PANTHER" id="PTHR35011:SF10">
    <property type="entry name" value="TRAP TRANSPORTER SMALL PERMEASE PROTEIN"/>
    <property type="match status" value="1"/>
</dbReference>
<evidence type="ECO:0000256" key="8">
    <source>
        <dbReference type="ARBA" id="ARBA00038436"/>
    </source>
</evidence>
<proteinExistence type="inferred from homology"/>
<dbReference type="Pfam" id="PF04290">
    <property type="entry name" value="DctQ"/>
    <property type="match status" value="1"/>
</dbReference>
<comment type="subcellular location">
    <subcellularLocation>
        <location evidence="1 9">Cell inner membrane</location>
        <topology evidence="1 9">Multi-pass membrane protein</topology>
    </subcellularLocation>
</comment>
<feature type="domain" description="Tripartite ATP-independent periplasmic transporters DctQ component" evidence="10">
    <location>
        <begin position="28"/>
        <end position="156"/>
    </location>
</feature>
<dbReference type="EMBL" id="BAAAEX010000011">
    <property type="protein sequence ID" value="GAA0781003.1"/>
    <property type="molecule type" value="Genomic_DNA"/>
</dbReference>
<evidence type="ECO:0000313" key="12">
    <source>
        <dbReference type="Proteomes" id="UP001500573"/>
    </source>
</evidence>
<evidence type="ECO:0000256" key="1">
    <source>
        <dbReference type="ARBA" id="ARBA00004429"/>
    </source>
</evidence>